<evidence type="ECO:0000259" key="2">
    <source>
        <dbReference type="PROSITE" id="PS51838"/>
    </source>
</evidence>
<dbReference type="STRING" id="451379.A0A0N5AKK3"/>
<evidence type="ECO:0000313" key="4">
    <source>
        <dbReference type="WBParaSite" id="SMUV_0000502801-mRNA-1"/>
    </source>
</evidence>
<feature type="compositionally biased region" description="Basic and acidic residues" evidence="1">
    <location>
        <begin position="276"/>
        <end position="308"/>
    </location>
</feature>
<evidence type="ECO:0000313" key="3">
    <source>
        <dbReference type="Proteomes" id="UP000046393"/>
    </source>
</evidence>
<name>A0A0N5AKK3_9BILA</name>
<dbReference type="InterPro" id="IPR056557">
    <property type="entry name" value="NELF-A_N"/>
</dbReference>
<dbReference type="Pfam" id="PF23553">
    <property type="entry name" value="NELF-A_N"/>
    <property type="match status" value="1"/>
</dbReference>
<dbReference type="WBParaSite" id="SMUV_0000502801-mRNA-1">
    <property type="protein sequence ID" value="SMUV_0000502801-mRNA-1"/>
    <property type="gene ID" value="SMUV_0000502801"/>
</dbReference>
<evidence type="ECO:0000256" key="1">
    <source>
        <dbReference type="SAM" id="MobiDB-lite"/>
    </source>
</evidence>
<accession>A0A0N5AKK3</accession>
<organism evidence="3 4">
    <name type="scientific">Syphacia muris</name>
    <dbReference type="NCBI Taxonomy" id="451379"/>
    <lineage>
        <taxon>Eukaryota</taxon>
        <taxon>Metazoa</taxon>
        <taxon>Ecdysozoa</taxon>
        <taxon>Nematoda</taxon>
        <taxon>Chromadorea</taxon>
        <taxon>Rhabditida</taxon>
        <taxon>Spirurina</taxon>
        <taxon>Oxyuridomorpha</taxon>
        <taxon>Oxyuroidea</taxon>
        <taxon>Oxyuridae</taxon>
        <taxon>Syphacia</taxon>
    </lineage>
</organism>
<proteinExistence type="predicted"/>
<feature type="domain" description="HDAg" evidence="2">
    <location>
        <begin position="93"/>
        <end position="262"/>
    </location>
</feature>
<keyword evidence="3" id="KW-1185">Reference proteome</keyword>
<feature type="region of interest" description="Disordered" evidence="1">
    <location>
        <begin position="271"/>
        <end position="339"/>
    </location>
</feature>
<protein>
    <submittedName>
        <fullName evidence="4">HDAg domain-containing protein</fullName>
    </submittedName>
</protein>
<feature type="compositionally biased region" description="Polar residues" evidence="1">
    <location>
        <begin position="314"/>
        <end position="339"/>
    </location>
</feature>
<dbReference type="AlphaFoldDB" id="A0A0N5AKK3"/>
<reference evidence="4" key="1">
    <citation type="submission" date="2017-02" db="UniProtKB">
        <authorList>
            <consortium name="WormBaseParasite"/>
        </authorList>
    </citation>
    <scope>IDENTIFICATION</scope>
</reference>
<dbReference type="Proteomes" id="UP000046393">
    <property type="component" value="Unplaced"/>
</dbReference>
<dbReference type="InterPro" id="IPR037517">
    <property type="entry name" value="HDAG_dom"/>
</dbReference>
<dbReference type="PROSITE" id="PS51838">
    <property type="entry name" value="HDAG"/>
    <property type="match status" value="1"/>
</dbReference>
<sequence>MLMPSSQLRDLDLVKWLDNKLGDSNELWSGRQAASLLSREMLVELETCFQALESHVKLKIVLAIPHLSYRLMTMWRVPLENLLALARRDADDWIETVADMYRDYPSRGSINPTPSNPDSYFCKTLDELRKIIKKHSDSGDLRLLPLDIAVVSQSAIKARYGVGEIEVHKHFNLKRRAKSFTLKADLLKAAELGLNPGKNQKGSVVSSSFPIRIRSTARKPNNDLPMRGIPTTNTCKLSAGFTNEPRKFQRQLAKREGGAKLIDIAEIPHALKKRKREQEAEEKARLKQEKEEAKKKLQAERAEKEARRAAAMKSRNSASAASLTAAVPTTSGNHGQKSAVSMQPSVVASTAPSTSTSVQQLERDKTNRIQPVVNEKPSYADVRERPTMNCTENVSNIAQSITRQIEQREANSRRQCDDLLSSANALDAQGHRMVAAFMAGNKVHPFPQLGNVVTLKLSENYEDEVRPDGTCQRHRVETYFQMDYRTGEWKRLRKTKALRPDEVASMFGQQLTEIPVGLSQPQRSFS</sequence>